<dbReference type="CAZy" id="GH3">
    <property type="family name" value="Glycoside Hydrolase Family 3"/>
</dbReference>
<dbReference type="FunFam" id="2.60.40.10:FF:000495">
    <property type="entry name" value="Periplasmic beta-glucosidase"/>
    <property type="match status" value="1"/>
</dbReference>
<dbReference type="KEGG" id="sta:STHERM_c14600"/>
<dbReference type="InterPro" id="IPR013783">
    <property type="entry name" value="Ig-like_fold"/>
</dbReference>
<evidence type="ECO:0000256" key="4">
    <source>
        <dbReference type="RuleBase" id="RU361161"/>
    </source>
</evidence>
<dbReference type="InterPro" id="IPR001764">
    <property type="entry name" value="Glyco_hydro_3_N"/>
</dbReference>
<dbReference type="InterPro" id="IPR019800">
    <property type="entry name" value="Glyco_hydro_3_AS"/>
</dbReference>
<dbReference type="Gene3D" id="2.60.40.10">
    <property type="entry name" value="Immunoglobulins"/>
    <property type="match status" value="1"/>
</dbReference>
<dbReference type="PaxDb" id="665571-STHERM_c14600"/>
<evidence type="ECO:0000256" key="2">
    <source>
        <dbReference type="ARBA" id="ARBA00022801"/>
    </source>
</evidence>
<dbReference type="Gene3D" id="3.20.20.300">
    <property type="entry name" value="Glycoside hydrolase, family 3, N-terminal domain"/>
    <property type="match status" value="1"/>
</dbReference>
<name>E0RTA4_WINT6</name>
<dbReference type="PROSITE" id="PS00775">
    <property type="entry name" value="GLYCOSYL_HYDROL_F3"/>
    <property type="match status" value="1"/>
</dbReference>
<dbReference type="Pfam" id="PF14310">
    <property type="entry name" value="Fn3-like"/>
    <property type="match status" value="1"/>
</dbReference>
<reference key="1">
    <citation type="submission" date="2009-08" db="EMBL/GenBank/DDBJ databases">
        <title>The genome sequence of Spirochaeta thermophila DSM6192.</title>
        <authorList>
            <person name="Angelov A."/>
            <person name="Mientus M."/>
            <person name="Wittenberg S."/>
            <person name="Lehmann R."/>
            <person name="Liesegang H."/>
            <person name="Daniel R."/>
            <person name="Liebl W."/>
        </authorList>
    </citation>
    <scope>NUCLEOTIDE SEQUENCE</scope>
    <source>
        <strain>DSM 6192</strain>
    </source>
</reference>
<comment type="similarity">
    <text evidence="1 4">Belongs to the glycosyl hydrolase 3 family.</text>
</comment>
<dbReference type="SUPFAM" id="SSF52279">
    <property type="entry name" value="Beta-D-glucan exohydrolase, C-terminal domain"/>
    <property type="match status" value="1"/>
</dbReference>
<dbReference type="InterPro" id="IPR026891">
    <property type="entry name" value="Fn3-like"/>
</dbReference>
<protein>
    <submittedName>
        <fullName evidence="6">Glycoside hydrolase, family 3 domain protein</fullName>
    </submittedName>
</protein>
<sequence length="762" mass="84009">MYGGYGMQVKDIVARLSLEQKAALCSGKDFWFTVDIPELGVRSMLLSDGPHGLRKMKEGTEVDAEEMTVPAVCFPSGVALASSWDRELLHRLGRVLGEEARAEGIDVLLGPAINIKRSPLCGRNFEYYSEDPYLAGELAAAYIRGVQEQGVGTSVKHYVANNQEHRRMSADAVIDERALREIYLAAFERAVKGGRPWTVMAAYNRVNGAYCTESSFLLTRVLREEWGFDGFVMSDWGAVDEIVEALKAGMDLEMPSSFGVGPGKLVKAVKEGRLSEEVLDRAVERILGVLARAGEAHSGTYDKEAHHRLARETARECMVLLKNEEGILPLEGVRRVALVGAFARHPRFQGGGSSHINAFKVESLYAELPKVLEGAEISYVPGYVPGEEGKVDERLIQEACEAAKAAEVAVVCVGLPEEWESEGYDREHLELPESHNRLVEAVAAVQPHTVVVLHNGAPVRMPWLGRVKAVLEAYLGGQGVGGAVADILAGVVSPSGKLAETFPQRLEDTPCYLWFPGERDRVEYREGIFVGYRYYDTVGKEVLFPFGFGLSYTEFAYTGMKVSAGEVSADDQLVVEVSVKNVGKRAGKEVVQLYVRDVESSVVRPEKELKGFEKVFLEPGEEKTVRFTLDRRAFAYYEPEVQDWVVEEGEFEILVGASSRDIRLSERVTLRSNDRVPFEVGRNTLLGDLLAHPATRSIGEEVVAGLTRPGGPMEGIMKRSPNMAQAIIRYLPLRDLVNFSGGAFTEEMLTDIIKRCSESLSS</sequence>
<organism evidence="6 7">
    <name type="scientific">Winmispira thermophila (strain ATCC 49972 / DSM 6192 / RI 19.B1)</name>
    <name type="common">Spirochaeta thermophila</name>
    <dbReference type="NCBI Taxonomy" id="665571"/>
    <lineage>
        <taxon>Bacteria</taxon>
        <taxon>Pseudomonadati</taxon>
        <taxon>Spirochaetota</taxon>
        <taxon>Spirochaetia</taxon>
        <taxon>Winmispirales</taxon>
        <taxon>Winmispiraceae</taxon>
        <taxon>Winmispira</taxon>
    </lineage>
</organism>
<proteinExistence type="inferred from homology"/>
<evidence type="ECO:0000256" key="1">
    <source>
        <dbReference type="ARBA" id="ARBA00005336"/>
    </source>
</evidence>
<dbReference type="InterPro" id="IPR036881">
    <property type="entry name" value="Glyco_hydro_3_C_sf"/>
</dbReference>
<dbReference type="Gene3D" id="3.40.50.1700">
    <property type="entry name" value="Glycoside hydrolase family 3 C-terminal domain"/>
    <property type="match status" value="1"/>
</dbReference>
<evidence type="ECO:0000259" key="5">
    <source>
        <dbReference type="SMART" id="SM01217"/>
    </source>
</evidence>
<dbReference type="AlphaFoldDB" id="E0RTA4"/>
<dbReference type="PRINTS" id="PR00133">
    <property type="entry name" value="GLHYDRLASE3"/>
</dbReference>
<dbReference type="Pfam" id="PF01915">
    <property type="entry name" value="Glyco_hydro_3_C"/>
    <property type="match status" value="1"/>
</dbReference>
<keyword evidence="2 4" id="KW-0378">Hydrolase</keyword>
<reference evidence="6 7" key="2">
    <citation type="journal article" date="2010" name="J. Bacteriol.">
        <title>Genome sequence of the polysaccharide-degrading, thermophilic anaerobe Spirochaeta thermophila DSM 6192.</title>
        <authorList>
            <person name="Angelov A."/>
            <person name="Liebl S."/>
            <person name="Ballschmiter M."/>
            <person name="Bomeke M."/>
            <person name="Lehmann R."/>
            <person name="Liesegang H."/>
            <person name="Daniel R."/>
            <person name="Liebl W."/>
        </authorList>
    </citation>
    <scope>NUCLEOTIDE SEQUENCE [LARGE SCALE GENOMIC DNA]</scope>
    <source>
        <strain evidence="7">ATCC 49972 / DSM 6192 / RI 19.B1</strain>
    </source>
</reference>
<evidence type="ECO:0000313" key="7">
    <source>
        <dbReference type="Proteomes" id="UP000001296"/>
    </source>
</evidence>
<keyword evidence="3" id="KW-0119">Carbohydrate metabolism</keyword>
<gene>
    <name evidence="6" type="ordered locus">STHERM_c14600</name>
</gene>
<dbReference type="Proteomes" id="UP000001296">
    <property type="component" value="Chromosome"/>
</dbReference>
<dbReference type="PANTHER" id="PTHR42715">
    <property type="entry name" value="BETA-GLUCOSIDASE"/>
    <property type="match status" value="1"/>
</dbReference>
<keyword evidence="4" id="KW-0326">Glycosidase</keyword>
<dbReference type="GO" id="GO:0008422">
    <property type="term" value="F:beta-glucosidase activity"/>
    <property type="evidence" value="ECO:0007669"/>
    <property type="project" value="UniProtKB-ARBA"/>
</dbReference>
<dbReference type="Pfam" id="PF00933">
    <property type="entry name" value="Glyco_hydro_3"/>
    <property type="match status" value="1"/>
</dbReference>
<dbReference type="GO" id="GO:0005975">
    <property type="term" value="P:carbohydrate metabolic process"/>
    <property type="evidence" value="ECO:0007669"/>
    <property type="project" value="InterPro"/>
</dbReference>
<dbReference type="InterPro" id="IPR036962">
    <property type="entry name" value="Glyco_hydro_3_N_sf"/>
</dbReference>
<feature type="domain" description="Fibronectin type III-like" evidence="5">
    <location>
        <begin position="589"/>
        <end position="659"/>
    </location>
</feature>
<dbReference type="SUPFAM" id="SSF51445">
    <property type="entry name" value="(Trans)glycosidases"/>
    <property type="match status" value="1"/>
</dbReference>
<dbReference type="eggNOG" id="COG1472">
    <property type="taxonomic scope" value="Bacteria"/>
</dbReference>
<dbReference type="SMART" id="SM01217">
    <property type="entry name" value="Fn3_like"/>
    <property type="match status" value="1"/>
</dbReference>
<dbReference type="InterPro" id="IPR050288">
    <property type="entry name" value="Cellulose_deg_GH3"/>
</dbReference>
<accession>E0RTA4</accession>
<dbReference type="EMBL" id="CP001698">
    <property type="protein sequence ID" value="ADN02400.1"/>
    <property type="molecule type" value="Genomic_DNA"/>
</dbReference>
<dbReference type="InterPro" id="IPR002772">
    <property type="entry name" value="Glyco_hydro_3_C"/>
</dbReference>
<dbReference type="InterPro" id="IPR017853">
    <property type="entry name" value="GH"/>
</dbReference>
<dbReference type="HOGENOM" id="CLU_004542_4_1_12"/>
<evidence type="ECO:0000313" key="6">
    <source>
        <dbReference type="EMBL" id="ADN02400.1"/>
    </source>
</evidence>
<dbReference type="PANTHER" id="PTHR42715:SF10">
    <property type="entry name" value="BETA-GLUCOSIDASE"/>
    <property type="match status" value="1"/>
</dbReference>
<evidence type="ECO:0000256" key="3">
    <source>
        <dbReference type="ARBA" id="ARBA00023277"/>
    </source>
</evidence>